<name>A0AAN6WQ89_9PEZI</name>
<organism evidence="1 2">
    <name type="scientific">Podospora australis</name>
    <dbReference type="NCBI Taxonomy" id="1536484"/>
    <lineage>
        <taxon>Eukaryota</taxon>
        <taxon>Fungi</taxon>
        <taxon>Dikarya</taxon>
        <taxon>Ascomycota</taxon>
        <taxon>Pezizomycotina</taxon>
        <taxon>Sordariomycetes</taxon>
        <taxon>Sordariomycetidae</taxon>
        <taxon>Sordariales</taxon>
        <taxon>Podosporaceae</taxon>
        <taxon>Podospora</taxon>
    </lineage>
</organism>
<dbReference type="EMBL" id="MU864449">
    <property type="protein sequence ID" value="KAK4185450.1"/>
    <property type="molecule type" value="Genomic_DNA"/>
</dbReference>
<dbReference type="AlphaFoldDB" id="A0AAN6WQ89"/>
<evidence type="ECO:0000313" key="1">
    <source>
        <dbReference type="EMBL" id="KAK4185450.1"/>
    </source>
</evidence>
<evidence type="ECO:0000313" key="2">
    <source>
        <dbReference type="Proteomes" id="UP001302126"/>
    </source>
</evidence>
<gene>
    <name evidence="1" type="ORF">QBC35DRAFT_15809</name>
</gene>
<reference evidence="1" key="2">
    <citation type="submission" date="2023-05" db="EMBL/GenBank/DDBJ databases">
        <authorList>
            <consortium name="Lawrence Berkeley National Laboratory"/>
            <person name="Steindorff A."/>
            <person name="Hensen N."/>
            <person name="Bonometti L."/>
            <person name="Westerberg I."/>
            <person name="Brannstrom I.O."/>
            <person name="Guillou S."/>
            <person name="Cros-Aarteil S."/>
            <person name="Calhoun S."/>
            <person name="Haridas S."/>
            <person name="Kuo A."/>
            <person name="Mondo S."/>
            <person name="Pangilinan J."/>
            <person name="Riley R."/>
            <person name="Labutti K."/>
            <person name="Andreopoulos B."/>
            <person name="Lipzen A."/>
            <person name="Chen C."/>
            <person name="Yanf M."/>
            <person name="Daum C."/>
            <person name="Ng V."/>
            <person name="Clum A."/>
            <person name="Ohm R."/>
            <person name="Martin F."/>
            <person name="Silar P."/>
            <person name="Natvig D."/>
            <person name="Lalanne C."/>
            <person name="Gautier V."/>
            <person name="Ament-Velasquez S.L."/>
            <person name="Kruys A."/>
            <person name="Hutchinson M.I."/>
            <person name="Powell A.J."/>
            <person name="Barry K."/>
            <person name="Miller A.N."/>
            <person name="Grigoriev I.V."/>
            <person name="Debuchy R."/>
            <person name="Gladieux P."/>
            <person name="Thoren M.H."/>
            <person name="Johannesson H."/>
        </authorList>
    </citation>
    <scope>NUCLEOTIDE SEQUENCE</scope>
    <source>
        <strain evidence="1">PSN309</strain>
    </source>
</reference>
<keyword evidence="2" id="KW-1185">Reference proteome</keyword>
<sequence>MEYLDTSASSSPGSPILWVQALHANGCKRYPDDSDRNCTQACSDPELLFASLSTLSNYITLSMASLLIQNGTLSPAKPDPLSNDQAPASSTGLETLDRLSSFGVRDPTLLNGTHLMGTIVRCAVASCEQPRSTTCPQSLVRLKSLAVEPGSLDIIRQGLASICENIDINFNLDIAGPGVS</sequence>
<protein>
    <submittedName>
        <fullName evidence="1">Uncharacterized protein</fullName>
    </submittedName>
</protein>
<accession>A0AAN6WQ89</accession>
<proteinExistence type="predicted"/>
<comment type="caution">
    <text evidence="1">The sequence shown here is derived from an EMBL/GenBank/DDBJ whole genome shotgun (WGS) entry which is preliminary data.</text>
</comment>
<dbReference type="Proteomes" id="UP001302126">
    <property type="component" value="Unassembled WGS sequence"/>
</dbReference>
<reference evidence="1" key="1">
    <citation type="journal article" date="2023" name="Mol. Phylogenet. Evol.">
        <title>Genome-scale phylogeny and comparative genomics of the fungal order Sordariales.</title>
        <authorList>
            <person name="Hensen N."/>
            <person name="Bonometti L."/>
            <person name="Westerberg I."/>
            <person name="Brannstrom I.O."/>
            <person name="Guillou S."/>
            <person name="Cros-Aarteil S."/>
            <person name="Calhoun S."/>
            <person name="Haridas S."/>
            <person name="Kuo A."/>
            <person name="Mondo S."/>
            <person name="Pangilinan J."/>
            <person name="Riley R."/>
            <person name="LaButti K."/>
            <person name="Andreopoulos B."/>
            <person name="Lipzen A."/>
            <person name="Chen C."/>
            <person name="Yan M."/>
            <person name="Daum C."/>
            <person name="Ng V."/>
            <person name="Clum A."/>
            <person name="Steindorff A."/>
            <person name="Ohm R.A."/>
            <person name="Martin F."/>
            <person name="Silar P."/>
            <person name="Natvig D.O."/>
            <person name="Lalanne C."/>
            <person name="Gautier V."/>
            <person name="Ament-Velasquez S.L."/>
            <person name="Kruys A."/>
            <person name="Hutchinson M.I."/>
            <person name="Powell A.J."/>
            <person name="Barry K."/>
            <person name="Miller A.N."/>
            <person name="Grigoriev I.V."/>
            <person name="Debuchy R."/>
            <person name="Gladieux P."/>
            <person name="Hiltunen Thoren M."/>
            <person name="Johannesson H."/>
        </authorList>
    </citation>
    <scope>NUCLEOTIDE SEQUENCE</scope>
    <source>
        <strain evidence="1">PSN309</strain>
    </source>
</reference>